<gene>
    <name evidence="13" type="ORF">BN980_GECA11s01638g</name>
</gene>
<evidence type="ECO:0000256" key="9">
    <source>
        <dbReference type="ARBA" id="ARBA00022989"/>
    </source>
</evidence>
<keyword evidence="9 12" id="KW-1133">Transmembrane helix</keyword>
<comment type="similarity">
    <text evidence="3">Belongs to the complex I NDUFB3 subunit family.</text>
</comment>
<evidence type="ECO:0000256" key="1">
    <source>
        <dbReference type="ARBA" id="ARBA00003195"/>
    </source>
</evidence>
<reference evidence="13" key="1">
    <citation type="submission" date="2014-03" db="EMBL/GenBank/DDBJ databases">
        <authorList>
            <person name="Casaregola S."/>
        </authorList>
    </citation>
    <scope>NUCLEOTIDE SEQUENCE [LARGE SCALE GENOMIC DNA]</scope>
    <source>
        <strain evidence="13">CLIB 918</strain>
    </source>
</reference>
<accession>A0A0J9XD68</accession>
<name>A0A0J9XD68_GEOCN</name>
<dbReference type="Proteomes" id="UP000242525">
    <property type="component" value="Unassembled WGS sequence"/>
</dbReference>
<keyword evidence="6 12" id="KW-0812">Transmembrane</keyword>
<dbReference type="Pfam" id="PF08122">
    <property type="entry name" value="NDUF_B12"/>
    <property type="match status" value="1"/>
</dbReference>
<dbReference type="InterPro" id="IPR012576">
    <property type="entry name" value="NDUFB3"/>
</dbReference>
<evidence type="ECO:0000256" key="11">
    <source>
        <dbReference type="ARBA" id="ARBA00023136"/>
    </source>
</evidence>
<dbReference type="EMBL" id="CCBN010000011">
    <property type="protein sequence ID" value="CDO55470.1"/>
    <property type="molecule type" value="Genomic_DNA"/>
</dbReference>
<organism evidence="13 14">
    <name type="scientific">Geotrichum candidum</name>
    <name type="common">Oospora lactis</name>
    <name type="synonym">Dipodascus geotrichum</name>
    <dbReference type="NCBI Taxonomy" id="1173061"/>
    <lineage>
        <taxon>Eukaryota</taxon>
        <taxon>Fungi</taxon>
        <taxon>Dikarya</taxon>
        <taxon>Ascomycota</taxon>
        <taxon>Saccharomycotina</taxon>
        <taxon>Dipodascomycetes</taxon>
        <taxon>Dipodascales</taxon>
        <taxon>Dipodascaceae</taxon>
        <taxon>Geotrichum</taxon>
    </lineage>
</organism>
<protein>
    <submittedName>
        <fullName evidence="13">NB2M subunit of mitochondrial NADH:ubiquinone oxidoreductase (Complex I), putative</fullName>
    </submittedName>
</protein>
<keyword evidence="10" id="KW-0496">Mitochondrion</keyword>
<evidence type="ECO:0000256" key="12">
    <source>
        <dbReference type="SAM" id="Phobius"/>
    </source>
</evidence>
<dbReference type="AlphaFoldDB" id="A0A0J9XD68"/>
<dbReference type="GO" id="GO:0005743">
    <property type="term" value="C:mitochondrial inner membrane"/>
    <property type="evidence" value="ECO:0007669"/>
    <property type="project" value="UniProtKB-SubCell"/>
</dbReference>
<dbReference type="GO" id="GO:0032981">
    <property type="term" value="P:mitochondrial respiratory chain complex I assembly"/>
    <property type="evidence" value="ECO:0007669"/>
    <property type="project" value="TreeGrafter"/>
</dbReference>
<dbReference type="OrthoDB" id="521512at2759"/>
<comment type="subcellular location">
    <subcellularLocation>
        <location evidence="2">Mitochondrion inner membrane</location>
        <topology evidence="2">Single-pass membrane protein</topology>
        <orientation evidence="2">Matrix side</orientation>
    </subcellularLocation>
</comment>
<proteinExistence type="inferred from homology"/>
<evidence type="ECO:0000256" key="7">
    <source>
        <dbReference type="ARBA" id="ARBA00022792"/>
    </source>
</evidence>
<dbReference type="PANTHER" id="PTHR15082">
    <property type="entry name" value="NADH-UBIQUINONE OXIDOREDUCTASE B12 SUBUNIT"/>
    <property type="match status" value="1"/>
</dbReference>
<evidence type="ECO:0000256" key="6">
    <source>
        <dbReference type="ARBA" id="ARBA00022692"/>
    </source>
</evidence>
<keyword evidence="8" id="KW-0249">Electron transport</keyword>
<evidence type="ECO:0000256" key="3">
    <source>
        <dbReference type="ARBA" id="ARBA00005667"/>
    </source>
</evidence>
<evidence type="ECO:0000256" key="2">
    <source>
        <dbReference type="ARBA" id="ARBA00004298"/>
    </source>
</evidence>
<dbReference type="GO" id="GO:0022900">
    <property type="term" value="P:electron transport chain"/>
    <property type="evidence" value="ECO:0007669"/>
    <property type="project" value="InterPro"/>
</dbReference>
<evidence type="ECO:0000256" key="8">
    <source>
        <dbReference type="ARBA" id="ARBA00022982"/>
    </source>
</evidence>
<sequence>MSKQTKDPWARNEAWRYQGNFTRANRFKAALPGFGIATVAFIAFNIGEYFLTPKDKGHGHH</sequence>
<evidence type="ECO:0000256" key="10">
    <source>
        <dbReference type="ARBA" id="ARBA00023128"/>
    </source>
</evidence>
<evidence type="ECO:0000256" key="5">
    <source>
        <dbReference type="ARBA" id="ARBA00022660"/>
    </source>
</evidence>
<keyword evidence="4" id="KW-0813">Transport</keyword>
<keyword evidence="7" id="KW-0999">Mitochondrion inner membrane</keyword>
<feature type="transmembrane region" description="Helical" evidence="12">
    <location>
        <begin position="29"/>
        <end position="51"/>
    </location>
</feature>
<comment type="function">
    <text evidence="1">Accessory subunit of the mitochondrial membrane respiratory chain NADH dehydrogenase (Complex I), that is believed not to be involved in catalysis. Complex I functions in the transfer of electrons from NADH to the respiratory chain. The immediate electron acceptor for the enzyme is believed to be ubiquinone.</text>
</comment>
<evidence type="ECO:0000313" key="14">
    <source>
        <dbReference type="Proteomes" id="UP000242525"/>
    </source>
</evidence>
<evidence type="ECO:0000313" key="13">
    <source>
        <dbReference type="EMBL" id="CDO55470.1"/>
    </source>
</evidence>
<comment type="caution">
    <text evidence="13">The sequence shown here is derived from an EMBL/GenBank/DDBJ whole genome shotgun (WGS) entry which is preliminary data.</text>
</comment>
<dbReference type="PANTHER" id="PTHR15082:SF2">
    <property type="entry name" value="NADH DEHYDROGENASE [UBIQUINONE] 1 BETA SUBCOMPLEX SUBUNIT 3"/>
    <property type="match status" value="1"/>
</dbReference>
<keyword evidence="14" id="KW-1185">Reference proteome</keyword>
<dbReference type="STRING" id="1173061.A0A0J9XD68"/>
<keyword evidence="11 12" id="KW-0472">Membrane</keyword>
<keyword evidence="5" id="KW-0679">Respiratory chain</keyword>
<evidence type="ECO:0000256" key="4">
    <source>
        <dbReference type="ARBA" id="ARBA00022448"/>
    </source>
</evidence>